<comment type="caution">
    <text evidence="5">The sequence shown here is derived from an EMBL/GenBank/DDBJ whole genome shotgun (WGS) entry which is preliminary data.</text>
</comment>
<evidence type="ECO:0000313" key="6">
    <source>
        <dbReference type="Proteomes" id="UP000610558"/>
    </source>
</evidence>
<dbReference type="Pfam" id="PF16113">
    <property type="entry name" value="ECH_2"/>
    <property type="match status" value="1"/>
</dbReference>
<sequence>MQIGFTSQRHVLPGGGYLVQLSLNAPTQLNALCHEMAELLLRQLRLFIEDPEALGLILDSTTDKAFSVGADLRRIRESAMANPGGEAVEAEAFFTSEFALVQLIYQCPKPVLCWADGFTMGSGLSVLAASSHRVVGSAVAASLPETGLGFFPNAGLNYFLHQMPGKLGLFTALTGIQLNLADLLYGGLADYCFDSNAKSTVLAGLLDLDWEEDAEANAELLTEYLSDIEAELGASLPGSELKAHREWVDQHCEGSLSALDVQLESATGDAWLTQAAQGFRRAAASSQKILYRLQKHCEHHGLAEVLRLELGLVSQRIRDPEFSEGVRARLLGKDRDPHWCYATISDVPESEINALFALL</sequence>
<dbReference type="InterPro" id="IPR032259">
    <property type="entry name" value="HIBYL-CoA-H"/>
</dbReference>
<dbReference type="SUPFAM" id="SSF52096">
    <property type="entry name" value="ClpP/crotonase"/>
    <property type="match status" value="1"/>
</dbReference>
<accession>A0A927C1M1</accession>
<keyword evidence="3" id="KW-0378">Hydrolase</keyword>
<name>A0A927C1M1_9GAMM</name>
<dbReference type="GO" id="GO:0003860">
    <property type="term" value="F:3-hydroxyisobutyryl-CoA hydrolase activity"/>
    <property type="evidence" value="ECO:0007669"/>
    <property type="project" value="UniProtKB-EC"/>
</dbReference>
<evidence type="ECO:0000313" key="5">
    <source>
        <dbReference type="EMBL" id="MBD2858222.1"/>
    </source>
</evidence>
<dbReference type="PANTHER" id="PTHR43176">
    <property type="entry name" value="3-HYDROXYISOBUTYRYL-COA HYDROLASE-RELATED"/>
    <property type="match status" value="1"/>
</dbReference>
<reference evidence="5" key="1">
    <citation type="submission" date="2020-09" db="EMBL/GenBank/DDBJ databases">
        <authorList>
            <person name="Yoon J.-W."/>
        </authorList>
    </citation>
    <scope>NUCLEOTIDE SEQUENCE</scope>
    <source>
        <strain evidence="5">KMU-158</strain>
    </source>
</reference>
<organism evidence="5 6">
    <name type="scientific">Spongiibacter pelagi</name>
    <dbReference type="NCBI Taxonomy" id="2760804"/>
    <lineage>
        <taxon>Bacteria</taxon>
        <taxon>Pseudomonadati</taxon>
        <taxon>Pseudomonadota</taxon>
        <taxon>Gammaproteobacteria</taxon>
        <taxon>Cellvibrionales</taxon>
        <taxon>Spongiibacteraceae</taxon>
        <taxon>Spongiibacter</taxon>
    </lineage>
</organism>
<feature type="domain" description="Enoyl-CoA hydratase/isomerase" evidence="4">
    <location>
        <begin position="21"/>
        <end position="356"/>
    </location>
</feature>
<dbReference type="Proteomes" id="UP000610558">
    <property type="component" value="Unassembled WGS sequence"/>
</dbReference>
<evidence type="ECO:0000256" key="1">
    <source>
        <dbReference type="ARBA" id="ARBA00001709"/>
    </source>
</evidence>
<dbReference type="CDD" id="cd06558">
    <property type="entry name" value="crotonase-like"/>
    <property type="match status" value="1"/>
</dbReference>
<evidence type="ECO:0000256" key="2">
    <source>
        <dbReference type="ARBA" id="ARBA00011915"/>
    </source>
</evidence>
<dbReference type="InterPro" id="IPR029045">
    <property type="entry name" value="ClpP/crotonase-like_dom_sf"/>
</dbReference>
<gene>
    <name evidence="5" type="ORF">IB286_04310</name>
</gene>
<dbReference type="GO" id="GO:0005829">
    <property type="term" value="C:cytosol"/>
    <property type="evidence" value="ECO:0007669"/>
    <property type="project" value="TreeGrafter"/>
</dbReference>
<evidence type="ECO:0000256" key="3">
    <source>
        <dbReference type="ARBA" id="ARBA00022801"/>
    </source>
</evidence>
<dbReference type="GO" id="GO:0006574">
    <property type="term" value="P:L-valine catabolic process"/>
    <property type="evidence" value="ECO:0007669"/>
    <property type="project" value="TreeGrafter"/>
</dbReference>
<evidence type="ECO:0000259" key="4">
    <source>
        <dbReference type="Pfam" id="PF16113"/>
    </source>
</evidence>
<dbReference type="EC" id="3.1.2.4" evidence="2"/>
<keyword evidence="6" id="KW-1185">Reference proteome</keyword>
<dbReference type="Gene3D" id="3.90.226.10">
    <property type="entry name" value="2-enoyl-CoA Hydratase, Chain A, domain 1"/>
    <property type="match status" value="1"/>
</dbReference>
<dbReference type="InterPro" id="IPR045004">
    <property type="entry name" value="ECH_dom"/>
</dbReference>
<comment type="catalytic activity">
    <reaction evidence="1">
        <text>3-hydroxy-2-methylpropanoyl-CoA + H2O = 3-hydroxy-2-methylpropanoate + CoA + H(+)</text>
        <dbReference type="Rhea" id="RHEA:20888"/>
        <dbReference type="ChEBI" id="CHEBI:11805"/>
        <dbReference type="ChEBI" id="CHEBI:15377"/>
        <dbReference type="ChEBI" id="CHEBI:15378"/>
        <dbReference type="ChEBI" id="CHEBI:57287"/>
        <dbReference type="ChEBI" id="CHEBI:57340"/>
        <dbReference type="EC" id="3.1.2.4"/>
    </reaction>
</comment>
<dbReference type="RefSeq" id="WP_190762864.1">
    <property type="nucleotide sequence ID" value="NZ_JACXLD010000002.1"/>
</dbReference>
<protein>
    <recommendedName>
        <fullName evidence="2">3-hydroxyisobutyryl-CoA hydrolase</fullName>
        <ecNumber evidence="2">3.1.2.4</ecNumber>
    </recommendedName>
</protein>
<dbReference type="EMBL" id="JACXLD010000002">
    <property type="protein sequence ID" value="MBD2858222.1"/>
    <property type="molecule type" value="Genomic_DNA"/>
</dbReference>
<dbReference type="AlphaFoldDB" id="A0A927C1M1"/>
<proteinExistence type="predicted"/>
<dbReference type="PANTHER" id="PTHR43176:SF3">
    <property type="entry name" value="3-HYDROXYISOBUTYRYL-COA HYDROLASE, MITOCHONDRIAL"/>
    <property type="match status" value="1"/>
</dbReference>